<keyword evidence="6" id="KW-1185">Reference proteome</keyword>
<dbReference type="InterPro" id="IPR000421">
    <property type="entry name" value="FA58C"/>
</dbReference>
<name>A0A1U9NIR6_9BACT</name>
<dbReference type="Pfam" id="PF17132">
    <property type="entry name" value="Glyco_hydro_106"/>
    <property type="match status" value="2"/>
</dbReference>
<dbReference type="PANTHER" id="PTHR43817:SF1">
    <property type="entry name" value="HYDROLASE, FAMILY 43, PUTATIVE (AFU_ORTHOLOGUE AFUA_3G01660)-RELATED"/>
    <property type="match status" value="1"/>
</dbReference>
<dbReference type="EMBL" id="CP019791">
    <property type="protein sequence ID" value="AQT67811.1"/>
    <property type="molecule type" value="Genomic_DNA"/>
</dbReference>
<dbReference type="Proteomes" id="UP000189674">
    <property type="component" value="Chromosome"/>
</dbReference>
<dbReference type="GO" id="GO:0016787">
    <property type="term" value="F:hydrolase activity"/>
    <property type="evidence" value="ECO:0007669"/>
    <property type="project" value="UniProtKB-KW"/>
</dbReference>
<reference evidence="6" key="1">
    <citation type="submission" date="2017-02" db="EMBL/GenBank/DDBJ databases">
        <title>Comparative genomics and description of representatives of a novel lineage of planctomycetes thriving in anoxic sediments.</title>
        <authorList>
            <person name="Spring S."/>
            <person name="Bunk B."/>
            <person name="Sproer C."/>
        </authorList>
    </citation>
    <scope>NUCLEOTIDE SEQUENCE [LARGE SCALE GENOMIC DNA]</scope>
    <source>
        <strain evidence="6">ST-NAGAB-D1</strain>
    </source>
</reference>
<dbReference type="NCBIfam" id="NF045579">
    <property type="entry name" value="rhamnoside_JR"/>
    <property type="match status" value="1"/>
</dbReference>
<dbReference type="KEGG" id="alus:STSP2_00961"/>
<dbReference type="PROSITE" id="PS50022">
    <property type="entry name" value="FA58C_3"/>
    <property type="match status" value="1"/>
</dbReference>
<keyword evidence="1 3" id="KW-0732">Signal</keyword>
<evidence type="ECO:0000256" key="1">
    <source>
        <dbReference type="ARBA" id="ARBA00022729"/>
    </source>
</evidence>
<feature type="domain" description="F5/8 type C" evidence="4">
    <location>
        <begin position="747"/>
        <end position="882"/>
    </location>
</feature>
<evidence type="ECO:0000313" key="5">
    <source>
        <dbReference type="EMBL" id="AQT67811.1"/>
    </source>
</evidence>
<dbReference type="PANTHER" id="PTHR43817">
    <property type="entry name" value="GLYCOSYL HYDROLASE"/>
    <property type="match status" value="1"/>
</dbReference>
<evidence type="ECO:0000256" key="3">
    <source>
        <dbReference type="SAM" id="SignalP"/>
    </source>
</evidence>
<protein>
    <submittedName>
        <fullName evidence="5">F5/8 type C domain protein</fullName>
    </submittedName>
</protein>
<dbReference type="InterPro" id="IPR008979">
    <property type="entry name" value="Galactose-bd-like_sf"/>
</dbReference>
<proteinExistence type="predicted"/>
<dbReference type="Pfam" id="PF00754">
    <property type="entry name" value="F5_F8_type_C"/>
    <property type="match status" value="1"/>
</dbReference>
<organism evidence="5 6">
    <name type="scientific">Anaerohalosphaera lusitana</name>
    <dbReference type="NCBI Taxonomy" id="1936003"/>
    <lineage>
        <taxon>Bacteria</taxon>
        <taxon>Pseudomonadati</taxon>
        <taxon>Planctomycetota</taxon>
        <taxon>Phycisphaerae</taxon>
        <taxon>Sedimentisphaerales</taxon>
        <taxon>Anaerohalosphaeraceae</taxon>
        <taxon>Anaerohalosphaera</taxon>
    </lineage>
</organism>
<dbReference type="RefSeq" id="WP_146660295.1">
    <property type="nucleotide sequence ID" value="NZ_CP019791.1"/>
</dbReference>
<sequence length="1152" mass="129398" precursor="true">MNITSRTCCCFIIGLLFIVLSVSAFGSQADAVVKSDFVDPPIAARPGAFWPWLNGSFSLERITYELEEMKDKGMSGADIWDVKAHGDPDNMIPVGPEFLGPKSLKAIGHAVKEADRLGLHLGMLNSSGWNAGGTWTTPDIAGMGMFHSKITVEGPKQIDQILPFPEVPANCPKDENGKPVIHKEISVLAVPQNNNDMQIDSISNVVDLNEKMDANGKLTWDVPPGKWTIIRLVMTNTGYQLIVPSPNSRGPMIDFLNPQASRRHFDHIIDKLESEIGDLGNSPLKYLEVDSLELGHHTVWTYDMIEKFRKNYGYDPVPYLPLLKGFKLEDDDIAKRFKYDWKKHISDVFIESHYRTSSNFLNEHGLKLCAEAGGPGAPVWPTCPVDSLKALGSVDILRGEFWPKMHNIWLVKEISSAAHIYGKKVVDAESFTSWRHWTDGPYFHKQMADAAMIEGLNHFTFHTFTHSPEEAGLPGRAYHAGTHINPNVVWWPMARGFIDYLSRCSYMLQKGLFVADVCYYYGDQAPNFVSAKGVDYSLEAGYDYDVVNSDVILNRMSVKDGRIVLPDGMSYRMLVLPEREDMNLDVLRKIESLVKAGATVVGPKPTRSGSLVDYPNRDKQVAKLADEIWGDCDGTTKTEDSYGKGQVFWNRTPEQIMAERGIGKDFSFEGTDERTKLHYIHRRTEKEDIYFVVNKNERWESVECAFRVTSKQPEIWYPDSGEIREVANYHVNATVTSIPLHLKPAESVFIVFRRPAKRIYFTQVTPTDKTKTPLKPALDPHSATPAGAIWLSDGKGEIDDQFITFDLGSVQDVDKIRVWNYTERLRGFMNYGIKDFDVLASSDGKDFHNCGSFELKVAHSIEDKHYHQDIDVDIEEARYVRFNVKTNQNSKAYCGGFTRHAGLSKVRFFNGSSAVPGVTVQSVSSGRAFDPATDDDLGMAHPAAELLTDEKNSTFLRAWIPGTYVLKDNAGKSRKIDVDSIRPMIEVSGEWKVSFTPNWGAPEETTFDELISWTDSDDDGIKYYSGIAAYHKEIDIPEKYFSSGSHLELDLGVVQKTARVRLNGQEIAVLWKPPFTVDITDIAIPGKNKLVVEVANTWTNRLIGDAYLPPEKQFCETNLHSRMARKGRRLQPSGLIGPVRINAANDVFIKQD</sequence>
<dbReference type="AlphaFoldDB" id="A0A1U9NIR6"/>
<feature type="chain" id="PRO_5013341565" evidence="3">
    <location>
        <begin position="25"/>
        <end position="1152"/>
    </location>
</feature>
<accession>A0A1U9NIR6</accession>
<evidence type="ECO:0000313" key="6">
    <source>
        <dbReference type="Proteomes" id="UP000189674"/>
    </source>
</evidence>
<feature type="signal peptide" evidence="3">
    <location>
        <begin position="1"/>
        <end position="24"/>
    </location>
</feature>
<evidence type="ECO:0000259" key="4">
    <source>
        <dbReference type="PROSITE" id="PS50022"/>
    </source>
</evidence>
<dbReference type="STRING" id="1936003.STSP2_00961"/>
<dbReference type="SUPFAM" id="SSF49785">
    <property type="entry name" value="Galactose-binding domain-like"/>
    <property type="match status" value="2"/>
</dbReference>
<gene>
    <name evidence="5" type="ORF">STSP2_00961</name>
</gene>
<evidence type="ECO:0000256" key="2">
    <source>
        <dbReference type="ARBA" id="ARBA00022801"/>
    </source>
</evidence>
<dbReference type="Gene3D" id="2.60.120.260">
    <property type="entry name" value="Galactose-binding domain-like"/>
    <property type="match status" value="2"/>
</dbReference>
<dbReference type="OrthoDB" id="9761519at2"/>
<keyword evidence="2" id="KW-0378">Hydrolase</keyword>